<dbReference type="Pfam" id="PF24320">
    <property type="entry name" value="DUF7492"/>
    <property type="match status" value="1"/>
</dbReference>
<reference evidence="2" key="1">
    <citation type="submission" date="2023-01" db="EMBL/GenBank/DDBJ databases">
        <title>Colletotrichum chrysophilum M932 genome sequence.</title>
        <authorList>
            <person name="Baroncelli R."/>
        </authorList>
    </citation>
    <scope>NUCLEOTIDE SEQUENCE</scope>
    <source>
        <strain evidence="2">M932</strain>
    </source>
</reference>
<dbReference type="InterPro" id="IPR055915">
    <property type="entry name" value="DUF7492"/>
</dbReference>
<dbReference type="AlphaFoldDB" id="A0AAD8ZZI6"/>
<sequence length="110" mass="11948">MLSPPGFPPKWFGRGKGFHDDLFTNLLGEPTYSLCAKQPLGHQVDGFPILEAAPGDVIGLRYQENGHVTLPDTPAYKPANRGTVSVYGTSSPHADDSLFDVYKKWTADGT</sequence>
<name>A0AAD8ZZI6_9PEZI</name>
<dbReference type="EMBL" id="JAQOWY010001422">
    <property type="protein sequence ID" value="KAK1837367.1"/>
    <property type="molecule type" value="Genomic_DNA"/>
</dbReference>
<keyword evidence="3" id="KW-1185">Reference proteome</keyword>
<comment type="caution">
    <text evidence="2">The sequence shown here is derived from an EMBL/GenBank/DDBJ whole genome shotgun (WGS) entry which is preliminary data.</text>
</comment>
<feature type="domain" description="DUF7492" evidence="1">
    <location>
        <begin position="5"/>
        <end position="110"/>
    </location>
</feature>
<gene>
    <name evidence="2" type="ORF">CCHR01_20012</name>
</gene>
<organism evidence="2 3">
    <name type="scientific">Colletotrichum chrysophilum</name>
    <dbReference type="NCBI Taxonomy" id="1836956"/>
    <lineage>
        <taxon>Eukaryota</taxon>
        <taxon>Fungi</taxon>
        <taxon>Dikarya</taxon>
        <taxon>Ascomycota</taxon>
        <taxon>Pezizomycotina</taxon>
        <taxon>Sordariomycetes</taxon>
        <taxon>Hypocreomycetidae</taxon>
        <taxon>Glomerellales</taxon>
        <taxon>Glomerellaceae</taxon>
        <taxon>Colletotrichum</taxon>
        <taxon>Colletotrichum gloeosporioides species complex</taxon>
    </lineage>
</organism>
<accession>A0AAD8ZZI6</accession>
<evidence type="ECO:0000313" key="3">
    <source>
        <dbReference type="Proteomes" id="UP001243330"/>
    </source>
</evidence>
<feature type="non-terminal residue" evidence="2">
    <location>
        <position position="110"/>
    </location>
</feature>
<evidence type="ECO:0000313" key="2">
    <source>
        <dbReference type="EMBL" id="KAK1837367.1"/>
    </source>
</evidence>
<proteinExistence type="predicted"/>
<protein>
    <recommendedName>
        <fullName evidence="1">DUF7492 domain-containing protein</fullName>
    </recommendedName>
</protein>
<evidence type="ECO:0000259" key="1">
    <source>
        <dbReference type="Pfam" id="PF24320"/>
    </source>
</evidence>
<dbReference type="Proteomes" id="UP001243330">
    <property type="component" value="Unassembled WGS sequence"/>
</dbReference>